<accession>A0ABU6MKY5</accession>
<proteinExistence type="predicted"/>
<feature type="transmembrane region" description="Helical" evidence="1">
    <location>
        <begin position="39"/>
        <end position="55"/>
    </location>
</feature>
<dbReference type="RefSeq" id="WP_066262214.1">
    <property type="nucleotide sequence ID" value="NZ_JARMAB010000030.1"/>
</dbReference>
<comment type="caution">
    <text evidence="2">The sequence shown here is derived from an EMBL/GenBank/DDBJ whole genome shotgun (WGS) entry which is preliminary data.</text>
</comment>
<protein>
    <submittedName>
        <fullName evidence="2">YqzE family protein</fullName>
    </submittedName>
</protein>
<dbReference type="Pfam" id="PF14038">
    <property type="entry name" value="YqzE"/>
    <property type="match status" value="1"/>
</dbReference>
<keyword evidence="1" id="KW-0812">Transmembrane</keyword>
<organism evidence="2 3">
    <name type="scientific">Heyndrickxia acidicola</name>
    <dbReference type="NCBI Taxonomy" id="209389"/>
    <lineage>
        <taxon>Bacteria</taxon>
        <taxon>Bacillati</taxon>
        <taxon>Bacillota</taxon>
        <taxon>Bacilli</taxon>
        <taxon>Bacillales</taxon>
        <taxon>Bacillaceae</taxon>
        <taxon>Heyndrickxia</taxon>
    </lineage>
</organism>
<evidence type="ECO:0000256" key="1">
    <source>
        <dbReference type="SAM" id="Phobius"/>
    </source>
</evidence>
<keyword evidence="1" id="KW-1133">Transmembrane helix</keyword>
<keyword evidence="3" id="KW-1185">Reference proteome</keyword>
<gene>
    <name evidence="2" type="ORF">P4T90_19050</name>
</gene>
<name>A0ABU6MKY5_9BACI</name>
<dbReference type="Proteomes" id="UP001341444">
    <property type="component" value="Unassembled WGS sequence"/>
</dbReference>
<evidence type="ECO:0000313" key="2">
    <source>
        <dbReference type="EMBL" id="MED1205149.1"/>
    </source>
</evidence>
<dbReference type="InterPro" id="IPR025622">
    <property type="entry name" value="YqzE"/>
</dbReference>
<reference evidence="2 3" key="1">
    <citation type="submission" date="2023-03" db="EMBL/GenBank/DDBJ databases">
        <title>Bacillus Genome Sequencing.</title>
        <authorList>
            <person name="Dunlap C."/>
        </authorList>
    </citation>
    <scope>NUCLEOTIDE SEQUENCE [LARGE SCALE GENOMIC DNA]</scope>
    <source>
        <strain evidence="2 3">B-23453</strain>
    </source>
</reference>
<dbReference type="EMBL" id="JARMAB010000030">
    <property type="protein sequence ID" value="MED1205149.1"/>
    <property type="molecule type" value="Genomic_DNA"/>
</dbReference>
<sequence>MSTNDYIKYITQTFVQHYSVPKSERKQKRIQKKEEKPPFLLNWFGLLPYAFLMLLKRK</sequence>
<keyword evidence="1" id="KW-0472">Membrane</keyword>
<evidence type="ECO:0000313" key="3">
    <source>
        <dbReference type="Proteomes" id="UP001341444"/>
    </source>
</evidence>